<dbReference type="Pfam" id="PF00620">
    <property type="entry name" value="RhoGAP"/>
    <property type="match status" value="1"/>
</dbReference>
<protein>
    <recommendedName>
        <fullName evidence="1">Rho-GAP domain-containing protein</fullName>
    </recommendedName>
</protein>
<evidence type="ECO:0000259" key="1">
    <source>
        <dbReference type="PROSITE" id="PS50238"/>
    </source>
</evidence>
<dbReference type="OrthoDB" id="185175at2759"/>
<dbReference type="AlphaFoldDB" id="A0A8T2NZJ5"/>
<dbReference type="Proteomes" id="UP000824540">
    <property type="component" value="Unassembled WGS sequence"/>
</dbReference>
<dbReference type="InterPro" id="IPR039102">
    <property type="entry name" value="FAM13"/>
</dbReference>
<reference evidence="2" key="1">
    <citation type="thesis" date="2021" institute="BYU ScholarsArchive" country="Provo, UT, USA">
        <title>Applications of and Algorithms for Genome Assembly and Genomic Analyses with an Emphasis on Marine Teleosts.</title>
        <authorList>
            <person name="Pickett B.D."/>
        </authorList>
    </citation>
    <scope>NUCLEOTIDE SEQUENCE</scope>
    <source>
        <strain evidence="2">HI-2016</strain>
    </source>
</reference>
<feature type="domain" description="Rho-GAP" evidence="1">
    <location>
        <begin position="1"/>
        <end position="108"/>
    </location>
</feature>
<feature type="non-terminal residue" evidence="2">
    <location>
        <position position="108"/>
    </location>
</feature>
<name>A0A8T2NZJ5_9TELE</name>
<dbReference type="PROSITE" id="PS50238">
    <property type="entry name" value="RHOGAP"/>
    <property type="match status" value="1"/>
</dbReference>
<dbReference type="InterPro" id="IPR000198">
    <property type="entry name" value="RhoGAP_dom"/>
</dbReference>
<evidence type="ECO:0000313" key="2">
    <source>
        <dbReference type="EMBL" id="KAG9341797.1"/>
    </source>
</evidence>
<dbReference type="GO" id="GO:0007165">
    <property type="term" value="P:signal transduction"/>
    <property type="evidence" value="ECO:0007669"/>
    <property type="project" value="InterPro"/>
</dbReference>
<dbReference type="PANTHER" id="PTHR15904:SF19">
    <property type="entry name" value="PROTEIN FAM13C"/>
    <property type="match status" value="1"/>
</dbReference>
<organism evidence="2 3">
    <name type="scientific">Albula glossodonta</name>
    <name type="common">roundjaw bonefish</name>
    <dbReference type="NCBI Taxonomy" id="121402"/>
    <lineage>
        <taxon>Eukaryota</taxon>
        <taxon>Metazoa</taxon>
        <taxon>Chordata</taxon>
        <taxon>Craniata</taxon>
        <taxon>Vertebrata</taxon>
        <taxon>Euteleostomi</taxon>
        <taxon>Actinopterygii</taxon>
        <taxon>Neopterygii</taxon>
        <taxon>Teleostei</taxon>
        <taxon>Albuliformes</taxon>
        <taxon>Albulidae</taxon>
        <taxon>Albula</taxon>
    </lineage>
</organism>
<dbReference type="SMART" id="SM00324">
    <property type="entry name" value="RhoGAP"/>
    <property type="match status" value="1"/>
</dbReference>
<gene>
    <name evidence="2" type="ORF">JZ751_018519</name>
</gene>
<accession>A0A8T2NZJ5</accession>
<evidence type="ECO:0000313" key="3">
    <source>
        <dbReference type="Proteomes" id="UP000824540"/>
    </source>
</evidence>
<dbReference type="SUPFAM" id="SSF48350">
    <property type="entry name" value="GTPase activation domain, GAP"/>
    <property type="match status" value="1"/>
</dbReference>
<dbReference type="Gene3D" id="1.10.555.10">
    <property type="entry name" value="Rho GTPase activation protein"/>
    <property type="match status" value="1"/>
</dbReference>
<keyword evidence="3" id="KW-1185">Reference proteome</keyword>
<dbReference type="EMBL" id="JAFBMS010000032">
    <property type="protein sequence ID" value="KAG9341797.1"/>
    <property type="molecule type" value="Genomic_DNA"/>
</dbReference>
<proteinExistence type="predicted"/>
<sequence length="108" mass="12147">MCDQGETVDLSAEADAQTVASLLKLYLRELPLAIIPSSQRTEMIRAYRECTDVTVLNHVLKENLHSLPEDNYSILSYLCHFLLKVASHSHDNHMSVENLATVFGPCLF</sequence>
<dbReference type="PANTHER" id="PTHR15904">
    <property type="entry name" value="FAM13"/>
    <property type="match status" value="1"/>
</dbReference>
<comment type="caution">
    <text evidence="2">The sequence shown here is derived from an EMBL/GenBank/DDBJ whole genome shotgun (WGS) entry which is preliminary data.</text>
</comment>
<dbReference type="InterPro" id="IPR008936">
    <property type="entry name" value="Rho_GTPase_activation_prot"/>
</dbReference>